<gene>
    <name evidence="1" type="ORF">WM40_17400</name>
</gene>
<keyword evidence="2" id="KW-1185">Reference proteome</keyword>
<dbReference type="RefSeq" id="WP_046153503.1">
    <property type="nucleotide sequence ID" value="NZ_CADFGU010000013.1"/>
</dbReference>
<comment type="caution">
    <text evidence="1">The sequence shown here is derived from an EMBL/GenBank/DDBJ whole genome shotgun (WGS) entry which is preliminary data.</text>
</comment>
<accession>A0A0F5JXP0</accession>
<dbReference type="EMBL" id="LAQU01000020">
    <property type="protein sequence ID" value="KKB62414.1"/>
    <property type="molecule type" value="Genomic_DNA"/>
</dbReference>
<dbReference type="PATRIC" id="fig|28092.6.peg.4095"/>
<protein>
    <submittedName>
        <fullName evidence="1">Uncharacterized protein</fullName>
    </submittedName>
</protein>
<dbReference type="STRING" id="28092.WM40_17400"/>
<organism evidence="1 2">
    <name type="scientific">Robbsia andropogonis</name>
    <dbReference type="NCBI Taxonomy" id="28092"/>
    <lineage>
        <taxon>Bacteria</taxon>
        <taxon>Pseudomonadati</taxon>
        <taxon>Pseudomonadota</taxon>
        <taxon>Betaproteobacteria</taxon>
        <taxon>Burkholderiales</taxon>
        <taxon>Burkholderiaceae</taxon>
        <taxon>Robbsia</taxon>
    </lineage>
</organism>
<evidence type="ECO:0000313" key="2">
    <source>
        <dbReference type="Proteomes" id="UP000033618"/>
    </source>
</evidence>
<dbReference type="Proteomes" id="UP000033618">
    <property type="component" value="Unassembled WGS sequence"/>
</dbReference>
<name>A0A0F5JXP0_9BURK</name>
<sequence>MSKQDQFLWAVQTIMLSNAINLSLNPATAEENRHIFSATGVTGTLRDVLWASDRIPDEMSAIDAANQFCGYMLPNLREANSKVPAWFARS</sequence>
<proteinExistence type="predicted"/>
<dbReference type="AlphaFoldDB" id="A0A0F5JXP0"/>
<dbReference type="OrthoDB" id="9134826at2"/>
<evidence type="ECO:0000313" key="1">
    <source>
        <dbReference type="EMBL" id="KKB62414.1"/>
    </source>
</evidence>
<reference evidence="1 2" key="1">
    <citation type="submission" date="2015-03" db="EMBL/GenBank/DDBJ databases">
        <title>Draft Genome Sequence of Burkholderia andropogonis type strain ICMP2807, isolated from Sorghum bicolor.</title>
        <authorList>
            <person name="Lopes-Santos L."/>
            <person name="Castro D.B."/>
            <person name="Ottoboni L.M."/>
            <person name="Park D."/>
            <person name="Weirc B.S."/>
            <person name="Destefano S.A."/>
        </authorList>
    </citation>
    <scope>NUCLEOTIDE SEQUENCE [LARGE SCALE GENOMIC DNA]</scope>
    <source>
        <strain evidence="1 2">ICMP2807</strain>
    </source>
</reference>